<evidence type="ECO:0000256" key="1">
    <source>
        <dbReference type="ARBA" id="ARBA00009497"/>
    </source>
</evidence>
<protein>
    <submittedName>
        <fullName evidence="3">Dps DNA-binding ferritin-like protein (Oxidative damage protectant)</fullName>
    </submittedName>
</protein>
<dbReference type="SUPFAM" id="SSF47240">
    <property type="entry name" value="Ferritin-like"/>
    <property type="match status" value="1"/>
</dbReference>
<dbReference type="InterPro" id="IPR012347">
    <property type="entry name" value="Ferritin-like"/>
</dbReference>
<dbReference type="GO" id="GO:0003677">
    <property type="term" value="F:DNA binding"/>
    <property type="evidence" value="ECO:0007669"/>
    <property type="project" value="UniProtKB-KW"/>
</dbReference>
<dbReference type="PANTHER" id="PTHR42932:SF3">
    <property type="entry name" value="DNA PROTECTION DURING STARVATION PROTEIN"/>
    <property type="match status" value="1"/>
</dbReference>
<keyword evidence="3" id="KW-0238">DNA-binding</keyword>
<feature type="domain" description="Ferritin/DPS" evidence="2">
    <location>
        <begin position="7"/>
        <end position="142"/>
    </location>
</feature>
<dbReference type="EMBL" id="LR798301">
    <property type="protein sequence ID" value="CAB5222290.1"/>
    <property type="molecule type" value="Genomic_DNA"/>
</dbReference>
<comment type="similarity">
    <text evidence="1">Belongs to the Dps family.</text>
</comment>
<evidence type="ECO:0000313" key="3">
    <source>
        <dbReference type="EMBL" id="CAB5222290.1"/>
    </source>
</evidence>
<gene>
    <name evidence="3" type="ORF">UFOVP361_90</name>
</gene>
<dbReference type="InterPro" id="IPR008331">
    <property type="entry name" value="Ferritin_DPS_dom"/>
</dbReference>
<dbReference type="Pfam" id="PF00210">
    <property type="entry name" value="Ferritin"/>
    <property type="match status" value="1"/>
</dbReference>
<dbReference type="PIRSF" id="PIRSF005900">
    <property type="entry name" value="Dps"/>
    <property type="match status" value="1"/>
</dbReference>
<evidence type="ECO:0000259" key="2">
    <source>
        <dbReference type="Pfam" id="PF00210"/>
    </source>
</evidence>
<accession>A0A6J7WX02</accession>
<proteinExistence type="inferred from homology"/>
<dbReference type="InterPro" id="IPR009078">
    <property type="entry name" value="Ferritin-like_SF"/>
</dbReference>
<dbReference type="PANTHER" id="PTHR42932">
    <property type="entry name" value="GENERAL STRESS PROTEIN 20U"/>
    <property type="match status" value="1"/>
</dbReference>
<dbReference type="CDD" id="cd01043">
    <property type="entry name" value="DPS"/>
    <property type="match status" value="1"/>
</dbReference>
<organism evidence="3">
    <name type="scientific">uncultured Caudovirales phage</name>
    <dbReference type="NCBI Taxonomy" id="2100421"/>
    <lineage>
        <taxon>Viruses</taxon>
        <taxon>Duplodnaviria</taxon>
        <taxon>Heunggongvirae</taxon>
        <taxon>Uroviricota</taxon>
        <taxon>Caudoviricetes</taxon>
        <taxon>Peduoviridae</taxon>
        <taxon>Maltschvirus</taxon>
        <taxon>Maltschvirus maltsch</taxon>
    </lineage>
</organism>
<name>A0A6J7WX02_9CAUD</name>
<sequence length="145" mass="16525">MTKLINSLKVLMSDVVTMYFVAHGYHWNVEGQDFSQYHALFEDVYSDVYSSIDPIAENLRKLDAYAPFTLSKFTELRTVESAEVKAEPRAMAKALIKVNDGVLESLKSTFKIANEDANEQGIANFIAERIDMHQKWAWQLKASTK</sequence>
<reference evidence="3" key="1">
    <citation type="submission" date="2020-05" db="EMBL/GenBank/DDBJ databases">
        <authorList>
            <person name="Chiriac C."/>
            <person name="Salcher M."/>
            <person name="Ghai R."/>
            <person name="Kavagutti S V."/>
        </authorList>
    </citation>
    <scope>NUCLEOTIDE SEQUENCE</scope>
</reference>
<dbReference type="Gene3D" id="1.20.1260.10">
    <property type="match status" value="1"/>
</dbReference>
<dbReference type="GO" id="GO:0008199">
    <property type="term" value="F:ferric iron binding"/>
    <property type="evidence" value="ECO:0007669"/>
    <property type="project" value="InterPro"/>
</dbReference>
<dbReference type="InterPro" id="IPR002177">
    <property type="entry name" value="DPS_DNA-bd"/>
</dbReference>
<dbReference type="PRINTS" id="PR01346">
    <property type="entry name" value="HELNAPAPROT"/>
</dbReference>